<proteinExistence type="predicted"/>
<evidence type="ECO:0000313" key="2">
    <source>
        <dbReference type="Proteomes" id="UP000324222"/>
    </source>
</evidence>
<protein>
    <submittedName>
        <fullName evidence="1">Uncharacterized protein</fullName>
    </submittedName>
</protein>
<organism evidence="1 2">
    <name type="scientific">Portunus trituberculatus</name>
    <name type="common">Swimming crab</name>
    <name type="synonym">Neptunus trituberculatus</name>
    <dbReference type="NCBI Taxonomy" id="210409"/>
    <lineage>
        <taxon>Eukaryota</taxon>
        <taxon>Metazoa</taxon>
        <taxon>Ecdysozoa</taxon>
        <taxon>Arthropoda</taxon>
        <taxon>Crustacea</taxon>
        <taxon>Multicrustacea</taxon>
        <taxon>Malacostraca</taxon>
        <taxon>Eumalacostraca</taxon>
        <taxon>Eucarida</taxon>
        <taxon>Decapoda</taxon>
        <taxon>Pleocyemata</taxon>
        <taxon>Brachyura</taxon>
        <taxon>Eubrachyura</taxon>
        <taxon>Portunoidea</taxon>
        <taxon>Portunidae</taxon>
        <taxon>Portuninae</taxon>
        <taxon>Portunus</taxon>
    </lineage>
</organism>
<dbReference type="AlphaFoldDB" id="A0A5B7E892"/>
<comment type="caution">
    <text evidence="1">The sequence shown here is derived from an EMBL/GenBank/DDBJ whole genome shotgun (WGS) entry which is preliminary data.</text>
</comment>
<accession>A0A5B7E892</accession>
<keyword evidence="2" id="KW-1185">Reference proteome</keyword>
<dbReference type="EMBL" id="VSRR010002227">
    <property type="protein sequence ID" value="MPC30300.1"/>
    <property type="molecule type" value="Genomic_DNA"/>
</dbReference>
<sequence length="93" mass="10526">MNTSESTTIWGVRALAGLGAETCRCAKVKPMSTKAFYKYAEENSLLRQGEQATCDTGRDWTQRPVAKFTVYPWPDALRTNRSVQQHNVYGCYN</sequence>
<dbReference type="Proteomes" id="UP000324222">
    <property type="component" value="Unassembled WGS sequence"/>
</dbReference>
<gene>
    <name evidence="1" type="ORF">E2C01_023561</name>
</gene>
<name>A0A5B7E892_PORTR</name>
<evidence type="ECO:0000313" key="1">
    <source>
        <dbReference type="EMBL" id="MPC30300.1"/>
    </source>
</evidence>
<reference evidence="1 2" key="1">
    <citation type="submission" date="2019-05" db="EMBL/GenBank/DDBJ databases">
        <title>Another draft genome of Portunus trituberculatus and its Hox gene families provides insights of decapod evolution.</title>
        <authorList>
            <person name="Jeong J.-H."/>
            <person name="Song I."/>
            <person name="Kim S."/>
            <person name="Choi T."/>
            <person name="Kim D."/>
            <person name="Ryu S."/>
            <person name="Kim W."/>
        </authorList>
    </citation>
    <scope>NUCLEOTIDE SEQUENCE [LARGE SCALE GENOMIC DNA]</scope>
    <source>
        <tissue evidence="1">Muscle</tissue>
    </source>
</reference>